<proteinExistence type="predicted"/>
<evidence type="ECO:0000259" key="3">
    <source>
        <dbReference type="PROSITE" id="PS51688"/>
    </source>
</evidence>
<dbReference type="InterPro" id="IPR030392">
    <property type="entry name" value="S74_ICA"/>
</dbReference>
<dbReference type="PROSITE" id="PS51688">
    <property type="entry name" value="ICA"/>
    <property type="match status" value="1"/>
</dbReference>
<sequence>MTQKVSLFMGGTGANSAADALVNLGAAPASAANTVRVSQNGSSTLSAQQLNFVNTATVNVTVTAGAGTQSGNANISFTSVGGGGGSISLIDELSSSLTYYPLMGTAITGTLSTANTSSTKLTFIPSTGTLNSTVFNSLSDRAAKDNIRNIGYGLTTVLQLQGKKFEMHDTGETSIGFIAQEVEELIPEVVIAFDTDKKGINYSVLVAVLVEAIKELNKRIEDLERR</sequence>
<keyword evidence="2" id="KW-0946">Virion</keyword>
<accession>A0A6J5KWN3</accession>
<comment type="subcellular location">
    <subcellularLocation>
        <location evidence="1">Virion</location>
    </subcellularLocation>
</comment>
<dbReference type="Pfam" id="PF13884">
    <property type="entry name" value="Peptidase_S74"/>
    <property type="match status" value="1"/>
</dbReference>
<dbReference type="EMBL" id="LR796178">
    <property type="protein sequence ID" value="CAB4124389.1"/>
    <property type="molecule type" value="Genomic_DNA"/>
</dbReference>
<feature type="domain" description="Peptidase S74" evidence="3">
    <location>
        <begin position="139"/>
        <end position="226"/>
    </location>
</feature>
<dbReference type="GO" id="GO:0098015">
    <property type="term" value="C:virus tail"/>
    <property type="evidence" value="ECO:0007669"/>
    <property type="project" value="UniProtKB-KW"/>
</dbReference>
<evidence type="ECO:0000256" key="1">
    <source>
        <dbReference type="ARBA" id="ARBA00004328"/>
    </source>
</evidence>
<organism evidence="4">
    <name type="scientific">uncultured Caudovirales phage</name>
    <dbReference type="NCBI Taxonomy" id="2100421"/>
    <lineage>
        <taxon>Viruses</taxon>
        <taxon>Duplodnaviria</taxon>
        <taxon>Heunggongvirae</taxon>
        <taxon>Uroviricota</taxon>
        <taxon>Caudoviricetes</taxon>
        <taxon>Peduoviridae</taxon>
        <taxon>Maltschvirus</taxon>
        <taxon>Maltschvirus maltsch</taxon>
    </lineage>
</organism>
<protein>
    <submittedName>
        <fullName evidence="4">Intramolecular chaperone auto-processing domain containing protein</fullName>
    </submittedName>
</protein>
<reference evidence="4" key="1">
    <citation type="submission" date="2020-04" db="EMBL/GenBank/DDBJ databases">
        <authorList>
            <person name="Chiriac C."/>
            <person name="Salcher M."/>
            <person name="Ghai R."/>
            <person name="Kavagutti S V."/>
        </authorList>
    </citation>
    <scope>NUCLEOTIDE SEQUENCE</scope>
</reference>
<gene>
    <name evidence="4" type="ORF">UFOVP49_227</name>
</gene>
<name>A0A6J5KWN3_9CAUD</name>
<evidence type="ECO:0000256" key="2">
    <source>
        <dbReference type="ARBA" id="ARBA00022732"/>
    </source>
</evidence>
<keyword evidence="2" id="KW-1227">Viral tail protein</keyword>
<evidence type="ECO:0000313" key="4">
    <source>
        <dbReference type="EMBL" id="CAB4124389.1"/>
    </source>
</evidence>